<dbReference type="AlphaFoldDB" id="A0AAV3UNJ0"/>
<sequence length="99" mass="11019">MDLVALALALRTMFGPGRYIKEKAYQSLRRDILNQHVLLEAGAFAGLLGLSVFPGFPTVHFFAVSVFITTYHILSEYTSLIVRTLASQTVQSLLDFQLV</sequence>
<keyword evidence="2" id="KW-1185">Reference proteome</keyword>
<reference evidence="1 2" key="1">
    <citation type="journal article" date="2019" name="Int. J. Syst. Evol. Microbiol.">
        <title>The Global Catalogue of Microorganisms (GCM) 10K type strain sequencing project: providing services to taxonomists for standard genome sequencing and annotation.</title>
        <authorList>
            <consortium name="The Broad Institute Genomics Platform"/>
            <consortium name="The Broad Institute Genome Sequencing Center for Infectious Disease"/>
            <person name="Wu L."/>
            <person name="Ma J."/>
        </authorList>
    </citation>
    <scope>NUCLEOTIDE SEQUENCE [LARGE SCALE GENOMIC DNA]</scope>
    <source>
        <strain evidence="1 2">JCM 17504</strain>
    </source>
</reference>
<name>A0AAV3UNJ0_9EURY</name>
<evidence type="ECO:0000313" key="1">
    <source>
        <dbReference type="EMBL" id="GAA5060568.1"/>
    </source>
</evidence>
<evidence type="ECO:0000313" key="2">
    <source>
        <dbReference type="Proteomes" id="UP001501729"/>
    </source>
</evidence>
<accession>A0AAV3UNJ0</accession>
<protein>
    <submittedName>
        <fullName evidence="1">Uncharacterized protein</fullName>
    </submittedName>
</protein>
<organism evidence="1 2">
    <name type="scientific">Haladaptatus pallidirubidus</name>
    <dbReference type="NCBI Taxonomy" id="1008152"/>
    <lineage>
        <taxon>Archaea</taxon>
        <taxon>Methanobacteriati</taxon>
        <taxon>Methanobacteriota</taxon>
        <taxon>Stenosarchaea group</taxon>
        <taxon>Halobacteria</taxon>
        <taxon>Halobacteriales</taxon>
        <taxon>Haladaptataceae</taxon>
        <taxon>Haladaptatus</taxon>
    </lineage>
</organism>
<proteinExistence type="predicted"/>
<gene>
    <name evidence="1" type="ORF">GCM10025751_45820</name>
</gene>
<dbReference type="Proteomes" id="UP001501729">
    <property type="component" value="Unassembled WGS sequence"/>
</dbReference>
<dbReference type="EMBL" id="BAABKX010000019">
    <property type="protein sequence ID" value="GAA5060568.1"/>
    <property type="molecule type" value="Genomic_DNA"/>
</dbReference>
<comment type="caution">
    <text evidence="1">The sequence shown here is derived from an EMBL/GenBank/DDBJ whole genome shotgun (WGS) entry which is preliminary data.</text>
</comment>